<dbReference type="OrthoDB" id="8447838at2"/>
<accession>A0A0S3EZK4</accession>
<dbReference type="AlphaFoldDB" id="A0A0S3EZK4"/>
<reference evidence="2 3" key="1">
    <citation type="submission" date="2015-11" db="EMBL/GenBank/DDBJ databases">
        <title>A Two-component Flavoprotein Monooxygenase System MeaXY Responsible for para-Hydroxylation of 2-Methyl-6-ethylaniline and 2,6-Diethylaniline in Sphingobium baderi DE-13.</title>
        <authorList>
            <person name="Cheng M."/>
            <person name="Meng Q."/>
            <person name="Yang Y."/>
            <person name="Chu C."/>
            <person name="Yan X."/>
            <person name="He J."/>
            <person name="Li S."/>
        </authorList>
    </citation>
    <scope>NUCLEOTIDE SEQUENCE [LARGE SCALE GENOMIC DNA]</scope>
    <source>
        <strain evidence="2 3">DE-13</strain>
    </source>
</reference>
<dbReference type="EMBL" id="CP013264">
    <property type="protein sequence ID" value="ALR20854.1"/>
    <property type="molecule type" value="Genomic_DNA"/>
</dbReference>
<name>A0A0S3EZK4_9SPHN</name>
<keyword evidence="1" id="KW-0472">Membrane</keyword>
<evidence type="ECO:0000313" key="3">
    <source>
        <dbReference type="Proteomes" id="UP000056968"/>
    </source>
</evidence>
<feature type="transmembrane region" description="Helical" evidence="1">
    <location>
        <begin position="65"/>
        <end position="84"/>
    </location>
</feature>
<sequence length="90" mass="10157">MRLDEQSREHIGRYGIKLVVAAAIAYILKSENFLATFALWTGIYGVMAVAYAVHRGERFGKTRFTYWDEALWLAATALGLYIFSGHQLAV</sequence>
<dbReference type="KEGG" id="sbd:ATN00_11650"/>
<evidence type="ECO:0000313" key="2">
    <source>
        <dbReference type="EMBL" id="ALR20854.1"/>
    </source>
</evidence>
<gene>
    <name evidence="2" type="ORF">ATN00_11650</name>
</gene>
<dbReference type="RefSeq" id="WP_003168944.1">
    <property type="nucleotide sequence ID" value="NZ_CP013264.1"/>
</dbReference>
<dbReference type="Proteomes" id="UP000056968">
    <property type="component" value="Chromosome"/>
</dbReference>
<proteinExistence type="predicted"/>
<feature type="transmembrane region" description="Helical" evidence="1">
    <location>
        <begin position="12"/>
        <end position="28"/>
    </location>
</feature>
<keyword evidence="1" id="KW-0812">Transmembrane</keyword>
<organism evidence="2 3">
    <name type="scientific">Sphingobium baderi</name>
    <dbReference type="NCBI Taxonomy" id="1332080"/>
    <lineage>
        <taxon>Bacteria</taxon>
        <taxon>Pseudomonadati</taxon>
        <taxon>Pseudomonadota</taxon>
        <taxon>Alphaproteobacteria</taxon>
        <taxon>Sphingomonadales</taxon>
        <taxon>Sphingomonadaceae</taxon>
        <taxon>Sphingobium</taxon>
    </lineage>
</organism>
<keyword evidence="1" id="KW-1133">Transmembrane helix</keyword>
<keyword evidence="3" id="KW-1185">Reference proteome</keyword>
<protein>
    <submittedName>
        <fullName evidence="2">Uncharacterized protein</fullName>
    </submittedName>
</protein>
<evidence type="ECO:0000256" key="1">
    <source>
        <dbReference type="SAM" id="Phobius"/>
    </source>
</evidence>
<feature type="transmembrane region" description="Helical" evidence="1">
    <location>
        <begin position="34"/>
        <end position="53"/>
    </location>
</feature>